<dbReference type="GO" id="GO:0003908">
    <property type="term" value="F:methylated-DNA-[protein]-cysteine S-methyltransferase activity"/>
    <property type="evidence" value="ECO:0007669"/>
    <property type="project" value="UniProtKB-EC"/>
</dbReference>
<dbReference type="InterPro" id="IPR014048">
    <property type="entry name" value="MethylDNA_cys_MeTrfase_DNA-bd"/>
</dbReference>
<reference evidence="15" key="1">
    <citation type="submission" date="2025-08" db="UniProtKB">
        <authorList>
            <consortium name="RefSeq"/>
        </authorList>
    </citation>
    <scope>IDENTIFICATION</scope>
</reference>
<evidence type="ECO:0000256" key="11">
    <source>
        <dbReference type="ARBA" id="ARBA00049348"/>
    </source>
</evidence>
<organism evidence="14 15">
    <name type="scientific">Bicyclus anynana</name>
    <name type="common">Squinting bush brown butterfly</name>
    <dbReference type="NCBI Taxonomy" id="110368"/>
    <lineage>
        <taxon>Eukaryota</taxon>
        <taxon>Metazoa</taxon>
        <taxon>Ecdysozoa</taxon>
        <taxon>Arthropoda</taxon>
        <taxon>Hexapoda</taxon>
        <taxon>Insecta</taxon>
        <taxon>Pterygota</taxon>
        <taxon>Neoptera</taxon>
        <taxon>Endopterygota</taxon>
        <taxon>Lepidoptera</taxon>
        <taxon>Glossata</taxon>
        <taxon>Ditrysia</taxon>
        <taxon>Papilionoidea</taxon>
        <taxon>Nymphalidae</taxon>
        <taxon>Satyrinae</taxon>
        <taxon>Satyrini</taxon>
        <taxon>Mycalesina</taxon>
        <taxon>Bicyclus</taxon>
    </lineage>
</organism>
<dbReference type="PANTHER" id="PTHR10815:SF13">
    <property type="entry name" value="METHYLATED-DNA--PROTEIN-CYSTEINE METHYLTRANSFERASE"/>
    <property type="match status" value="1"/>
</dbReference>
<dbReference type="SUPFAM" id="SSF46767">
    <property type="entry name" value="Methylated DNA-protein cysteine methyltransferase, C-terminal domain"/>
    <property type="match status" value="1"/>
</dbReference>
<dbReference type="InterPro" id="IPR036388">
    <property type="entry name" value="WH-like_DNA-bd_sf"/>
</dbReference>
<dbReference type="InterPro" id="IPR036217">
    <property type="entry name" value="MethylDNA_cys_MeTrfase_DNAb"/>
</dbReference>
<keyword evidence="14" id="KW-1185">Reference proteome</keyword>
<dbReference type="InterPro" id="IPR001497">
    <property type="entry name" value="MethylDNA_cys_MeTrfase_AS"/>
</dbReference>
<evidence type="ECO:0000256" key="4">
    <source>
        <dbReference type="ARBA" id="ARBA00015377"/>
    </source>
</evidence>
<evidence type="ECO:0000256" key="6">
    <source>
        <dbReference type="ARBA" id="ARBA00022679"/>
    </source>
</evidence>
<evidence type="ECO:0000256" key="5">
    <source>
        <dbReference type="ARBA" id="ARBA00022603"/>
    </source>
</evidence>
<dbReference type="NCBIfam" id="TIGR00589">
    <property type="entry name" value="ogt"/>
    <property type="match status" value="1"/>
</dbReference>
<name>A0A6J1P6P1_BICAN</name>
<proteinExistence type="inferred from homology"/>
<dbReference type="RefSeq" id="XP_023953494.2">
    <property type="nucleotide sequence ID" value="XM_024097726.2"/>
</dbReference>
<dbReference type="Gene3D" id="3.30.160.70">
    <property type="entry name" value="Methylated DNA-protein cysteine methyltransferase domain"/>
    <property type="match status" value="1"/>
</dbReference>
<dbReference type="CDD" id="cd06445">
    <property type="entry name" value="ATase"/>
    <property type="match status" value="1"/>
</dbReference>
<comment type="catalytic activity">
    <reaction evidence="1">
        <text>a 4-O-methyl-thymidine in DNA + L-cysteinyl-[protein] = a thymidine in DNA + S-methyl-L-cysteinyl-[protein]</text>
        <dbReference type="Rhea" id="RHEA:53428"/>
        <dbReference type="Rhea" id="RHEA-COMP:10131"/>
        <dbReference type="Rhea" id="RHEA-COMP:10132"/>
        <dbReference type="Rhea" id="RHEA-COMP:13555"/>
        <dbReference type="Rhea" id="RHEA-COMP:13556"/>
        <dbReference type="ChEBI" id="CHEBI:29950"/>
        <dbReference type="ChEBI" id="CHEBI:82612"/>
        <dbReference type="ChEBI" id="CHEBI:137386"/>
        <dbReference type="ChEBI" id="CHEBI:137387"/>
        <dbReference type="EC" id="2.1.1.63"/>
    </reaction>
</comment>
<dbReference type="InterPro" id="IPR008332">
    <property type="entry name" value="MethylG_MeTrfase_N"/>
</dbReference>
<sequence length="187" mass="21053">MNLSDIIKRHSRKSGKLVYVYKFNSPIGSLIACADQEYIHLVCFEDSKNCEKMLKAIADKLNCEYVEETNKILEVLEYEIQQYFDGKLKKFNVPMKTFGTELQKEVWEKLIEIPYGTTQTYGTLAKEMGRSASHSRAVGAACGANAHIILIPCHRLVAAGSGGGFSCGVDRKEWLINHEKKISSKQE</sequence>
<dbReference type="GO" id="GO:0006281">
    <property type="term" value="P:DNA repair"/>
    <property type="evidence" value="ECO:0007669"/>
    <property type="project" value="UniProtKB-KW"/>
</dbReference>
<evidence type="ECO:0000313" key="14">
    <source>
        <dbReference type="Proteomes" id="UP001652582"/>
    </source>
</evidence>
<evidence type="ECO:0000259" key="13">
    <source>
        <dbReference type="Pfam" id="PF02870"/>
    </source>
</evidence>
<keyword evidence="7" id="KW-0227">DNA damage</keyword>
<keyword evidence="6" id="KW-0808">Transferase</keyword>
<dbReference type="SUPFAM" id="SSF53155">
    <property type="entry name" value="Methylated DNA-protein cysteine methyltransferase domain"/>
    <property type="match status" value="1"/>
</dbReference>
<evidence type="ECO:0000256" key="3">
    <source>
        <dbReference type="ARBA" id="ARBA00011918"/>
    </source>
</evidence>
<evidence type="ECO:0000256" key="7">
    <source>
        <dbReference type="ARBA" id="ARBA00022763"/>
    </source>
</evidence>
<dbReference type="GO" id="GO:0032259">
    <property type="term" value="P:methylation"/>
    <property type="evidence" value="ECO:0007669"/>
    <property type="project" value="UniProtKB-KW"/>
</dbReference>
<keyword evidence="5" id="KW-0489">Methyltransferase</keyword>
<dbReference type="EC" id="2.1.1.63" evidence="3"/>
<dbReference type="OrthoDB" id="1907495at2759"/>
<dbReference type="PROSITE" id="PS00374">
    <property type="entry name" value="MGMT"/>
    <property type="match status" value="1"/>
</dbReference>
<dbReference type="GeneID" id="112057229"/>
<keyword evidence="8" id="KW-0234">DNA repair</keyword>
<dbReference type="Gene3D" id="1.10.10.10">
    <property type="entry name" value="Winged helix-like DNA-binding domain superfamily/Winged helix DNA-binding domain"/>
    <property type="match status" value="1"/>
</dbReference>
<evidence type="ECO:0000259" key="12">
    <source>
        <dbReference type="Pfam" id="PF01035"/>
    </source>
</evidence>
<evidence type="ECO:0000256" key="10">
    <source>
        <dbReference type="ARBA" id="ARBA00031621"/>
    </source>
</evidence>
<evidence type="ECO:0000313" key="15">
    <source>
        <dbReference type="RefSeq" id="XP_023953494.2"/>
    </source>
</evidence>
<dbReference type="Pfam" id="PF02870">
    <property type="entry name" value="Methyltransf_1N"/>
    <property type="match status" value="1"/>
</dbReference>
<feature type="domain" description="Methylated-DNA-[protein]-cysteine S-methyltransferase DNA binding" evidence="12">
    <location>
        <begin position="102"/>
        <end position="180"/>
    </location>
</feature>
<dbReference type="PANTHER" id="PTHR10815">
    <property type="entry name" value="METHYLATED-DNA--PROTEIN-CYSTEINE METHYLTRANSFERASE"/>
    <property type="match status" value="1"/>
</dbReference>
<comment type="similarity">
    <text evidence="2">Belongs to the MGMT family.</text>
</comment>
<evidence type="ECO:0000256" key="8">
    <source>
        <dbReference type="ARBA" id="ARBA00023204"/>
    </source>
</evidence>
<evidence type="ECO:0000256" key="2">
    <source>
        <dbReference type="ARBA" id="ARBA00008711"/>
    </source>
</evidence>
<gene>
    <name evidence="15" type="primary">LOC112057229</name>
</gene>
<accession>A0A6J1P6P1</accession>
<dbReference type="Proteomes" id="UP001652582">
    <property type="component" value="Chromosome 14"/>
</dbReference>
<comment type="catalytic activity">
    <reaction evidence="11">
        <text>a 6-O-methyl-2'-deoxyguanosine in DNA + L-cysteinyl-[protein] = S-methyl-L-cysteinyl-[protein] + a 2'-deoxyguanosine in DNA</text>
        <dbReference type="Rhea" id="RHEA:24000"/>
        <dbReference type="Rhea" id="RHEA-COMP:10131"/>
        <dbReference type="Rhea" id="RHEA-COMP:10132"/>
        <dbReference type="Rhea" id="RHEA-COMP:11367"/>
        <dbReference type="Rhea" id="RHEA-COMP:11368"/>
        <dbReference type="ChEBI" id="CHEBI:29950"/>
        <dbReference type="ChEBI" id="CHEBI:82612"/>
        <dbReference type="ChEBI" id="CHEBI:85445"/>
        <dbReference type="ChEBI" id="CHEBI:85448"/>
        <dbReference type="EC" id="2.1.1.63"/>
    </reaction>
</comment>
<evidence type="ECO:0000256" key="9">
    <source>
        <dbReference type="ARBA" id="ARBA00030795"/>
    </source>
</evidence>
<dbReference type="InterPro" id="IPR036631">
    <property type="entry name" value="MGMT_N_sf"/>
</dbReference>
<dbReference type="Pfam" id="PF01035">
    <property type="entry name" value="DNA_binding_1"/>
    <property type="match status" value="1"/>
</dbReference>
<dbReference type="KEGG" id="bany:112057229"/>
<feature type="domain" description="Methylguanine DNA methyltransferase ribonuclease-like" evidence="13">
    <location>
        <begin position="21"/>
        <end position="96"/>
    </location>
</feature>
<protein>
    <recommendedName>
        <fullName evidence="4">Methylated-DNA--protein-cysteine methyltransferase</fullName>
        <ecNumber evidence="3">2.1.1.63</ecNumber>
    </recommendedName>
    <alternativeName>
        <fullName evidence="9">6-O-methylguanine-DNA methyltransferase</fullName>
    </alternativeName>
    <alternativeName>
        <fullName evidence="10">O-6-methylguanine-DNA-alkyltransferase</fullName>
    </alternativeName>
</protein>
<evidence type="ECO:0000256" key="1">
    <source>
        <dbReference type="ARBA" id="ARBA00001286"/>
    </source>
</evidence>